<name>A0A4R8FVB4_9GAMM</name>
<proteinExistence type="predicted"/>
<gene>
    <name evidence="1" type="ORF">DFO67_1043</name>
</gene>
<organism evidence="1 2">
    <name type="scientific">Modicisalibacter xianhensis</name>
    <dbReference type="NCBI Taxonomy" id="442341"/>
    <lineage>
        <taxon>Bacteria</taxon>
        <taxon>Pseudomonadati</taxon>
        <taxon>Pseudomonadota</taxon>
        <taxon>Gammaproteobacteria</taxon>
        <taxon>Oceanospirillales</taxon>
        <taxon>Halomonadaceae</taxon>
        <taxon>Modicisalibacter</taxon>
    </lineage>
</organism>
<protein>
    <submittedName>
        <fullName evidence="1">Uncharacterized protein</fullName>
    </submittedName>
</protein>
<dbReference type="EMBL" id="SOEC01000004">
    <property type="protein sequence ID" value="TDX30748.1"/>
    <property type="molecule type" value="Genomic_DNA"/>
</dbReference>
<sequence length="48" mass="5762">MSPEDRLKALRAEMDRTMAEYHNAVMRQAETYHEYKKAMKERSNSQND</sequence>
<dbReference type="AlphaFoldDB" id="A0A4R8FVB4"/>
<accession>A0A4R8FVB4</accession>
<evidence type="ECO:0000313" key="2">
    <source>
        <dbReference type="Proteomes" id="UP000294489"/>
    </source>
</evidence>
<reference evidence="1 2" key="1">
    <citation type="submission" date="2019-03" db="EMBL/GenBank/DDBJ databases">
        <title>Freshwater and sediment microbial communities from various areas in North America, analyzing microbe dynamics in response to fracking.</title>
        <authorList>
            <person name="Lamendella R."/>
        </authorList>
    </citation>
    <scope>NUCLEOTIDE SEQUENCE [LARGE SCALE GENOMIC DNA]</scope>
    <source>
        <strain evidence="1 2">6_TX</strain>
    </source>
</reference>
<evidence type="ECO:0000313" key="1">
    <source>
        <dbReference type="EMBL" id="TDX30748.1"/>
    </source>
</evidence>
<comment type="caution">
    <text evidence="1">The sequence shown here is derived from an EMBL/GenBank/DDBJ whole genome shotgun (WGS) entry which is preliminary data.</text>
</comment>
<dbReference type="Proteomes" id="UP000294489">
    <property type="component" value="Unassembled WGS sequence"/>
</dbReference>